<name>A0ACC2S758_9FUNG</name>
<protein>
    <submittedName>
        <fullName evidence="1">Uncharacterized protein</fullName>
    </submittedName>
</protein>
<gene>
    <name evidence="1" type="ORF">DSO57_1015365</name>
</gene>
<reference evidence="1" key="1">
    <citation type="submission" date="2022-04" db="EMBL/GenBank/DDBJ databases">
        <title>Genome of the entomopathogenic fungus Entomophthora muscae.</title>
        <authorList>
            <person name="Elya C."/>
            <person name="Lovett B.R."/>
            <person name="Lee E."/>
            <person name="Macias A.M."/>
            <person name="Hajek A.E."/>
            <person name="De Bivort B.L."/>
            <person name="Kasson M.T."/>
            <person name="De Fine Licht H.H."/>
            <person name="Stajich J.E."/>
        </authorList>
    </citation>
    <scope>NUCLEOTIDE SEQUENCE</scope>
    <source>
        <strain evidence="1">Berkeley</strain>
    </source>
</reference>
<sequence length="270" mass="30343">MFQLVVQQHPKQARQCSGKDRVDRRPIDPPPIVQVISTHPGGQALLDTHSPYLYVQVMLVDPVTLEEVQVRKGTSGLVGNSAQSMKRVKGPDNCEMGVFLFQDISVRIEGVFRLKFSLYHVATHAKTGRPAASLSHVQFSEPFQVYPPKLFPGMAESTFLTRLCASQGFRVRIRRSSSKHPADYSSPYQQHQPTFGPPHPQMRRHSLFAHPMRPYPQLRAPSRRPSQVPELAASQPKATLCTKDALDINFSSLFQDFLLRKGILKSPVKP</sequence>
<evidence type="ECO:0000313" key="1">
    <source>
        <dbReference type="EMBL" id="KAJ9058139.1"/>
    </source>
</evidence>
<keyword evidence="2" id="KW-1185">Reference proteome</keyword>
<organism evidence="1 2">
    <name type="scientific">Entomophthora muscae</name>
    <dbReference type="NCBI Taxonomy" id="34485"/>
    <lineage>
        <taxon>Eukaryota</taxon>
        <taxon>Fungi</taxon>
        <taxon>Fungi incertae sedis</taxon>
        <taxon>Zoopagomycota</taxon>
        <taxon>Entomophthoromycotina</taxon>
        <taxon>Entomophthoromycetes</taxon>
        <taxon>Entomophthorales</taxon>
        <taxon>Entomophthoraceae</taxon>
        <taxon>Entomophthora</taxon>
    </lineage>
</organism>
<evidence type="ECO:0000313" key="2">
    <source>
        <dbReference type="Proteomes" id="UP001165960"/>
    </source>
</evidence>
<proteinExistence type="predicted"/>
<dbReference type="EMBL" id="QTSX02005740">
    <property type="protein sequence ID" value="KAJ9058139.1"/>
    <property type="molecule type" value="Genomic_DNA"/>
</dbReference>
<dbReference type="Proteomes" id="UP001165960">
    <property type="component" value="Unassembled WGS sequence"/>
</dbReference>
<comment type="caution">
    <text evidence="1">The sequence shown here is derived from an EMBL/GenBank/DDBJ whole genome shotgun (WGS) entry which is preliminary data.</text>
</comment>
<accession>A0ACC2S758</accession>